<evidence type="ECO:0000313" key="2">
    <source>
        <dbReference type="EnsemblPlants" id="KQL24395"/>
    </source>
</evidence>
<dbReference type="EnsemblPlants" id="KQL24395">
    <property type="protein sequence ID" value="KQL24395"/>
    <property type="gene ID" value="SETIT_031856mg"/>
</dbReference>
<dbReference type="EMBL" id="AGNK02001064">
    <property type="status" value="NOT_ANNOTATED_CDS"/>
    <property type="molecule type" value="Genomic_DNA"/>
</dbReference>
<reference evidence="3" key="1">
    <citation type="journal article" date="2012" name="Nat. Biotechnol.">
        <title>Reference genome sequence of the model plant Setaria.</title>
        <authorList>
            <person name="Bennetzen J.L."/>
            <person name="Schmutz J."/>
            <person name="Wang H."/>
            <person name="Percifield R."/>
            <person name="Hawkins J."/>
            <person name="Pontaroli A.C."/>
            <person name="Estep M."/>
            <person name="Feng L."/>
            <person name="Vaughn J.N."/>
            <person name="Grimwood J."/>
            <person name="Jenkins J."/>
            <person name="Barry K."/>
            <person name="Lindquist E."/>
            <person name="Hellsten U."/>
            <person name="Deshpande S."/>
            <person name="Wang X."/>
            <person name="Wu X."/>
            <person name="Mitros T."/>
            <person name="Triplett J."/>
            <person name="Yang X."/>
            <person name="Ye C.Y."/>
            <person name="Mauro-Herrera M."/>
            <person name="Wang L."/>
            <person name="Li P."/>
            <person name="Sharma M."/>
            <person name="Sharma R."/>
            <person name="Ronald P.C."/>
            <person name="Panaud O."/>
            <person name="Kellogg E.A."/>
            <person name="Brutnell T.P."/>
            <person name="Doust A.N."/>
            <person name="Tuskan G.A."/>
            <person name="Rokhsar D."/>
            <person name="Devos K.M."/>
        </authorList>
    </citation>
    <scope>NUCLEOTIDE SEQUENCE [LARGE SCALE GENOMIC DNA]</scope>
    <source>
        <strain evidence="3">cv. Yugu1</strain>
    </source>
</reference>
<organism evidence="2 3">
    <name type="scientific">Setaria italica</name>
    <name type="common">Foxtail millet</name>
    <name type="synonym">Panicum italicum</name>
    <dbReference type="NCBI Taxonomy" id="4555"/>
    <lineage>
        <taxon>Eukaryota</taxon>
        <taxon>Viridiplantae</taxon>
        <taxon>Streptophyta</taxon>
        <taxon>Embryophyta</taxon>
        <taxon>Tracheophyta</taxon>
        <taxon>Spermatophyta</taxon>
        <taxon>Magnoliopsida</taxon>
        <taxon>Liliopsida</taxon>
        <taxon>Poales</taxon>
        <taxon>Poaceae</taxon>
        <taxon>PACMAD clade</taxon>
        <taxon>Panicoideae</taxon>
        <taxon>Panicodae</taxon>
        <taxon>Paniceae</taxon>
        <taxon>Cenchrinae</taxon>
        <taxon>Setaria</taxon>
    </lineage>
</organism>
<reference evidence="2" key="2">
    <citation type="submission" date="2018-08" db="UniProtKB">
        <authorList>
            <consortium name="EnsemblPlants"/>
        </authorList>
    </citation>
    <scope>IDENTIFICATION</scope>
    <source>
        <strain evidence="2">Yugu1</strain>
    </source>
</reference>
<keyword evidence="1" id="KW-0812">Transmembrane</keyword>
<sequence>MTEMGWLIWQAEAQIQFALGLLFFLLLIILSISSAISASWWHLAILYS</sequence>
<dbReference type="AlphaFoldDB" id="K3ZZ24"/>
<feature type="transmembrane region" description="Helical" evidence="1">
    <location>
        <begin position="21"/>
        <end position="43"/>
    </location>
</feature>
<dbReference type="Proteomes" id="UP000004995">
    <property type="component" value="Unassembled WGS sequence"/>
</dbReference>
<dbReference type="InParanoid" id="K3ZZ24"/>
<evidence type="ECO:0000313" key="3">
    <source>
        <dbReference type="Proteomes" id="UP000004995"/>
    </source>
</evidence>
<evidence type="ECO:0000256" key="1">
    <source>
        <dbReference type="SAM" id="Phobius"/>
    </source>
</evidence>
<keyword evidence="3" id="KW-1185">Reference proteome</keyword>
<dbReference type="HOGENOM" id="CLU_3160898_0_0_1"/>
<keyword evidence="1" id="KW-0472">Membrane</keyword>
<proteinExistence type="predicted"/>
<dbReference type="Gramene" id="KQL24395">
    <property type="protein sequence ID" value="KQL24395"/>
    <property type="gene ID" value="SETIT_031856mg"/>
</dbReference>
<name>K3ZZ24_SETIT</name>
<keyword evidence="1" id="KW-1133">Transmembrane helix</keyword>
<accession>K3ZZ24</accession>
<protein>
    <submittedName>
        <fullName evidence="2">Uncharacterized protein</fullName>
    </submittedName>
</protein>